<protein>
    <submittedName>
        <fullName evidence="2">Uncharacterized protein</fullName>
    </submittedName>
</protein>
<reference evidence="2" key="3">
    <citation type="journal article" date="2017" name="Nature">
        <title>Genome sequence of the progenitor of the wheat D genome Aegilops tauschii.</title>
        <authorList>
            <person name="Luo M.C."/>
            <person name="Gu Y.Q."/>
            <person name="Puiu D."/>
            <person name="Wang H."/>
            <person name="Twardziok S.O."/>
            <person name="Deal K.R."/>
            <person name="Huo N."/>
            <person name="Zhu T."/>
            <person name="Wang L."/>
            <person name="Wang Y."/>
            <person name="McGuire P.E."/>
            <person name="Liu S."/>
            <person name="Long H."/>
            <person name="Ramasamy R.K."/>
            <person name="Rodriguez J.C."/>
            <person name="Van S.L."/>
            <person name="Yuan L."/>
            <person name="Wang Z."/>
            <person name="Xia Z."/>
            <person name="Xiao L."/>
            <person name="Anderson O.D."/>
            <person name="Ouyang S."/>
            <person name="Liang Y."/>
            <person name="Zimin A.V."/>
            <person name="Pertea G."/>
            <person name="Qi P."/>
            <person name="Bennetzen J.L."/>
            <person name="Dai X."/>
            <person name="Dawson M.W."/>
            <person name="Muller H.G."/>
            <person name="Kugler K."/>
            <person name="Rivarola-Duarte L."/>
            <person name="Spannagl M."/>
            <person name="Mayer K.F.X."/>
            <person name="Lu F.H."/>
            <person name="Bevan M.W."/>
            <person name="Leroy P."/>
            <person name="Li P."/>
            <person name="You F.M."/>
            <person name="Sun Q."/>
            <person name="Liu Z."/>
            <person name="Lyons E."/>
            <person name="Wicker T."/>
            <person name="Salzberg S.L."/>
            <person name="Devos K.M."/>
            <person name="Dvorak J."/>
        </authorList>
    </citation>
    <scope>NUCLEOTIDE SEQUENCE [LARGE SCALE GENOMIC DNA]</scope>
    <source>
        <strain evidence="2">cv. AL8/78</strain>
    </source>
</reference>
<keyword evidence="3" id="KW-1185">Reference proteome</keyword>
<reference evidence="2" key="4">
    <citation type="submission" date="2019-03" db="UniProtKB">
        <authorList>
            <consortium name="EnsemblPlants"/>
        </authorList>
    </citation>
    <scope>IDENTIFICATION</scope>
</reference>
<accession>A0A453AA89</accession>
<sequence>VVCNCRCNLGYLSNAELHPWRGCRGTWRRDFDDEGPPLSTLPFRRDSEI</sequence>
<reference evidence="3" key="2">
    <citation type="journal article" date="2017" name="Nat. Plants">
        <title>The Aegilops tauschii genome reveals multiple impacts of transposons.</title>
        <authorList>
            <person name="Zhao G."/>
            <person name="Zou C."/>
            <person name="Li K."/>
            <person name="Wang K."/>
            <person name="Li T."/>
            <person name="Gao L."/>
            <person name="Zhang X."/>
            <person name="Wang H."/>
            <person name="Yang Z."/>
            <person name="Liu X."/>
            <person name="Jiang W."/>
            <person name="Mao L."/>
            <person name="Kong X."/>
            <person name="Jiao Y."/>
            <person name="Jia J."/>
        </authorList>
    </citation>
    <scope>NUCLEOTIDE SEQUENCE [LARGE SCALE GENOMIC DNA]</scope>
    <source>
        <strain evidence="3">cv. AL8/78</strain>
    </source>
</reference>
<reference evidence="3" key="1">
    <citation type="journal article" date="2014" name="Science">
        <title>Ancient hybridizations among the ancestral genomes of bread wheat.</title>
        <authorList>
            <consortium name="International Wheat Genome Sequencing Consortium,"/>
            <person name="Marcussen T."/>
            <person name="Sandve S.R."/>
            <person name="Heier L."/>
            <person name="Spannagl M."/>
            <person name="Pfeifer M."/>
            <person name="Jakobsen K.S."/>
            <person name="Wulff B.B."/>
            <person name="Steuernagel B."/>
            <person name="Mayer K.F."/>
            <person name="Olsen O.A."/>
        </authorList>
    </citation>
    <scope>NUCLEOTIDE SEQUENCE [LARGE SCALE GENOMIC DNA]</scope>
    <source>
        <strain evidence="3">cv. AL8/78</strain>
    </source>
</reference>
<evidence type="ECO:0000313" key="3">
    <source>
        <dbReference type="Proteomes" id="UP000015105"/>
    </source>
</evidence>
<dbReference type="AlphaFoldDB" id="A0A453AA89"/>
<dbReference type="EnsemblPlants" id="AET2Gv20049400.23">
    <property type="protein sequence ID" value="AET2Gv20049400.23"/>
    <property type="gene ID" value="AET2Gv20049400"/>
</dbReference>
<organism evidence="2 3">
    <name type="scientific">Aegilops tauschii subsp. strangulata</name>
    <name type="common">Goatgrass</name>
    <dbReference type="NCBI Taxonomy" id="200361"/>
    <lineage>
        <taxon>Eukaryota</taxon>
        <taxon>Viridiplantae</taxon>
        <taxon>Streptophyta</taxon>
        <taxon>Embryophyta</taxon>
        <taxon>Tracheophyta</taxon>
        <taxon>Spermatophyta</taxon>
        <taxon>Magnoliopsida</taxon>
        <taxon>Liliopsida</taxon>
        <taxon>Poales</taxon>
        <taxon>Poaceae</taxon>
        <taxon>BOP clade</taxon>
        <taxon>Pooideae</taxon>
        <taxon>Triticodae</taxon>
        <taxon>Triticeae</taxon>
        <taxon>Triticinae</taxon>
        <taxon>Aegilops</taxon>
    </lineage>
</organism>
<reference evidence="2" key="5">
    <citation type="journal article" date="2021" name="G3 (Bethesda)">
        <title>Aegilops tauschii genome assembly Aet v5.0 features greater sequence contiguity and improved annotation.</title>
        <authorList>
            <person name="Wang L."/>
            <person name="Zhu T."/>
            <person name="Rodriguez J.C."/>
            <person name="Deal K.R."/>
            <person name="Dubcovsky J."/>
            <person name="McGuire P.E."/>
            <person name="Lux T."/>
            <person name="Spannagl M."/>
            <person name="Mayer K.F.X."/>
            <person name="Baldrich P."/>
            <person name="Meyers B.C."/>
            <person name="Huo N."/>
            <person name="Gu Y.Q."/>
            <person name="Zhou H."/>
            <person name="Devos K.M."/>
            <person name="Bennetzen J.L."/>
            <person name="Unver T."/>
            <person name="Budak H."/>
            <person name="Gulick P.J."/>
            <person name="Galiba G."/>
            <person name="Kalapos B."/>
            <person name="Nelson D.R."/>
            <person name="Li P."/>
            <person name="You F.M."/>
            <person name="Luo M.C."/>
            <person name="Dvorak J."/>
        </authorList>
    </citation>
    <scope>NUCLEOTIDE SEQUENCE [LARGE SCALE GENOMIC DNA]</scope>
    <source>
        <strain evidence="2">cv. AL8/78</strain>
    </source>
</reference>
<feature type="region of interest" description="Disordered" evidence="1">
    <location>
        <begin position="29"/>
        <end position="49"/>
    </location>
</feature>
<evidence type="ECO:0000256" key="1">
    <source>
        <dbReference type="SAM" id="MobiDB-lite"/>
    </source>
</evidence>
<evidence type="ECO:0000313" key="2">
    <source>
        <dbReference type="EnsemblPlants" id="AET2Gv20049400.23"/>
    </source>
</evidence>
<name>A0A453AA89_AEGTS</name>
<dbReference type="Proteomes" id="UP000015105">
    <property type="component" value="Chromosome 2D"/>
</dbReference>
<proteinExistence type="predicted"/>
<dbReference type="Gramene" id="AET2Gv20049400.23">
    <property type="protein sequence ID" value="AET2Gv20049400.23"/>
    <property type="gene ID" value="AET2Gv20049400"/>
</dbReference>